<protein>
    <submittedName>
        <fullName evidence="1">Uncharacterized protein</fullName>
    </submittedName>
</protein>
<gene>
    <name evidence="1" type="ORF">MJG53_020877</name>
</gene>
<proteinExistence type="predicted"/>
<organism evidence="1 2">
    <name type="scientific">Ovis ammon polii x Ovis aries</name>
    <dbReference type="NCBI Taxonomy" id="2918886"/>
    <lineage>
        <taxon>Eukaryota</taxon>
        <taxon>Metazoa</taxon>
        <taxon>Chordata</taxon>
        <taxon>Craniata</taxon>
        <taxon>Vertebrata</taxon>
        <taxon>Euteleostomi</taxon>
        <taxon>Mammalia</taxon>
        <taxon>Eutheria</taxon>
        <taxon>Laurasiatheria</taxon>
        <taxon>Artiodactyla</taxon>
        <taxon>Ruminantia</taxon>
        <taxon>Pecora</taxon>
        <taxon>Bovidae</taxon>
        <taxon>Caprinae</taxon>
        <taxon>Ovis</taxon>
    </lineage>
</organism>
<dbReference type="EMBL" id="CM043037">
    <property type="protein sequence ID" value="KAI4578623.1"/>
    <property type="molecule type" value="Genomic_DNA"/>
</dbReference>
<dbReference type="Proteomes" id="UP001057279">
    <property type="component" value="Linkage Group LG12"/>
</dbReference>
<sequence length="985" mass="114444">MSKANVSFWVQKEGNRPDLLCGRAADYTVGKGHFLILVWSTLIHQVVYPLLRTPSFSLYCYFSPLIIFMAALDVDFYILKNMFWQVFLAGLISFATTFILIGYVVLKFNKYSWDLQSCLLFSMALGITDPIYSVNSLKTIGMLSWGTSISQNLKSKPTGIGQMPLIKEKKLFHLSYFLFLELHVIMGLIFDVLGSIACGYWCARIIQFILTDLFSNTLTNIIFCISMVYMTFYIGKTETDTKIPSLMCILSHPLKCDFLSIYPRFLIMFSCTFQHLIYTFFGIVIGCGEVKYFQFHTVVFIFILFVTVNFVRFVTVMLVSPVLIHSSYEYNWRWGIVTAWSGIKGVFSLLFAPEVHNLAEQRVESPQLVRKIISHDYLYLLILFCSTFHNLCVLSIPRQMAMQNAIKHIQEMIQSRITLFKTEKLLTNVNWTLVEEKTKIEYIIPSSFEKQCNDGVLSVEAARTLIGATKSYCHIQGKFMSIYDVSTYVRARSWLVKFKNMLTFLEYHKDKTPLILYGHNKFLIFIYHIVFSEEFENAEHIIGIMYIYPMIMHLWPTARKLNVSGLIFVNYYFVFLYLLESALKIIILKRKYFHQHWNTLEFSIVLIGIVDIFCIYFVRLRPDNLMLIQFTVIIGYFRIIRFFPLLKIIIPLLINIVDVQIKKRLSLTYSITKGYIKSLEDTKFLIRQISSRKSIDQHEGRDVVIALKTKQAIRNVIAKALKSLTFLSSRGIIDKYESVEMNKVLLEKIKSLNNFPMAIPLPTPDKYLHNIIWLENKDVLIEFFKERAKLAYFDYGDVICKEGEMPQGIYLIISGMAILESSPPTFGIDRSLRPDRESTTRFTEYCTSGDIIGELSCLLKREIEYTVICETILQVCFISLEDLYEGFDFFWPSLEYKIWLKLALGIAHQYFESSLVDEDLKFQKCVMLNHAYVETLSSYNEMSIDNVNMKFVILVYGSVIDTKTEVPYFAPCILPKTCEQVRRVI</sequence>
<evidence type="ECO:0000313" key="1">
    <source>
        <dbReference type="EMBL" id="KAI4578623.1"/>
    </source>
</evidence>
<keyword evidence="2" id="KW-1185">Reference proteome</keyword>
<comment type="caution">
    <text evidence="1">The sequence shown here is derived from an EMBL/GenBank/DDBJ whole genome shotgun (WGS) entry which is preliminary data.</text>
</comment>
<name>A0ACB9USS7_9CETA</name>
<reference evidence="1" key="1">
    <citation type="submission" date="2022-03" db="EMBL/GenBank/DDBJ databases">
        <title>Genomic analyses of argali, domestic sheep and their hybrids provide insights into chromosomal evolution, heterosis and genetic basis of agronomic traits.</title>
        <authorList>
            <person name="Li M."/>
        </authorList>
    </citation>
    <scope>NUCLEOTIDE SEQUENCE</scope>
    <source>
        <strain evidence="1">F1 hybrid</strain>
    </source>
</reference>
<accession>A0ACB9USS7</accession>
<feature type="non-terminal residue" evidence="1">
    <location>
        <position position="985"/>
    </location>
</feature>
<evidence type="ECO:0000313" key="2">
    <source>
        <dbReference type="Proteomes" id="UP001057279"/>
    </source>
</evidence>